<evidence type="ECO:0000313" key="2">
    <source>
        <dbReference type="Proteomes" id="UP000000442"/>
    </source>
</evidence>
<accession>C0QHS0</accession>
<dbReference type="EMBL" id="CP001087">
    <property type="protein sequence ID" value="ACN13628.1"/>
    <property type="molecule type" value="Genomic_DNA"/>
</dbReference>
<dbReference type="OrthoDB" id="5295943at2"/>
<dbReference type="AlphaFoldDB" id="C0QHS0"/>
<proteinExistence type="predicted"/>
<dbReference type="eggNOG" id="COG5319">
    <property type="taxonomic scope" value="Bacteria"/>
</dbReference>
<gene>
    <name evidence="1" type="ordered locus">HRM2_05140</name>
</gene>
<dbReference type="KEGG" id="dat:HRM2_05140"/>
<reference evidence="1 2" key="1">
    <citation type="journal article" date="2009" name="Environ. Microbiol.">
        <title>Genome sequence of Desulfobacterium autotrophicum HRM2, a marine sulfate reducer oxidizing organic carbon completely to carbon dioxide.</title>
        <authorList>
            <person name="Strittmatter A.W."/>
            <person name="Liesegang H."/>
            <person name="Rabus R."/>
            <person name="Decker I."/>
            <person name="Amann J."/>
            <person name="Andres S."/>
            <person name="Henne A."/>
            <person name="Fricke W.F."/>
            <person name="Martinez-Arias R."/>
            <person name="Bartels D."/>
            <person name="Goesmann A."/>
            <person name="Krause L."/>
            <person name="Puehler A."/>
            <person name="Klenk H.P."/>
            <person name="Richter M."/>
            <person name="Schuler M."/>
            <person name="Gloeckner F.O."/>
            <person name="Meyerdierks A."/>
            <person name="Gottschalk G."/>
            <person name="Amann R."/>
        </authorList>
    </citation>
    <scope>NUCLEOTIDE SEQUENCE [LARGE SCALE GENOMIC DNA]</scope>
    <source>
        <strain evidence="2">ATCC 43914 / DSM 3382 / HRM2</strain>
    </source>
</reference>
<keyword evidence="2" id="KW-1185">Reference proteome</keyword>
<dbReference type="InterPro" id="IPR009562">
    <property type="entry name" value="DUF1178"/>
</dbReference>
<name>C0QHS0_DESAH</name>
<organism evidence="1 2">
    <name type="scientific">Desulforapulum autotrophicum (strain ATCC 43914 / DSM 3382 / VKM B-1955 / HRM2)</name>
    <name type="common">Desulfobacterium autotrophicum</name>
    <dbReference type="NCBI Taxonomy" id="177437"/>
    <lineage>
        <taxon>Bacteria</taxon>
        <taxon>Pseudomonadati</taxon>
        <taxon>Thermodesulfobacteriota</taxon>
        <taxon>Desulfobacteria</taxon>
        <taxon>Desulfobacterales</taxon>
        <taxon>Desulfobacteraceae</taxon>
        <taxon>Desulforapulum</taxon>
    </lineage>
</organism>
<dbReference type="RefSeq" id="WP_012662877.1">
    <property type="nucleotide sequence ID" value="NC_012108.1"/>
</dbReference>
<dbReference type="Pfam" id="PF06676">
    <property type="entry name" value="DUF1178"/>
    <property type="match status" value="1"/>
</dbReference>
<evidence type="ECO:0008006" key="3">
    <source>
        <dbReference type="Google" id="ProtNLM"/>
    </source>
</evidence>
<dbReference type="STRING" id="177437.HRM2_05140"/>
<dbReference type="Proteomes" id="UP000000442">
    <property type="component" value="Chromosome"/>
</dbReference>
<evidence type="ECO:0000313" key="1">
    <source>
        <dbReference type="EMBL" id="ACN13628.1"/>
    </source>
</evidence>
<protein>
    <recommendedName>
        <fullName evidence="3">DUF1178 family protein</fullName>
    </recommendedName>
</protein>
<dbReference type="HOGENOM" id="CLU_112041_1_0_7"/>
<sequence length="141" mass="15581">MIVFDLQCINGHTFEGWFDDGQTFEIQQEQGKILCPVCETSVVTRKLSPIAVRTSQGAAAQSRAREEAAVDLAAKVSAFIEKNFENVGQNFTREALKMHYGASEPKNIMGTTTAEDDKVLEKEGINVIKLPLPPKPEENLN</sequence>
<dbReference type="PIRSF" id="PIRSF032131">
    <property type="entry name" value="UCP032131"/>
    <property type="match status" value="1"/>
</dbReference>